<evidence type="ECO:0000313" key="2">
    <source>
        <dbReference type="Proteomes" id="UP000015241"/>
    </source>
</evidence>
<gene>
    <name evidence="1" type="ORF">FOMPIDRAFT_91417</name>
</gene>
<name>S8FA46_FOMSC</name>
<keyword evidence="2" id="KW-1185">Reference proteome</keyword>
<dbReference type="InParanoid" id="S8FA46"/>
<dbReference type="HOGENOM" id="CLU_1619045_0_0_1"/>
<evidence type="ECO:0000313" key="1">
    <source>
        <dbReference type="EMBL" id="EPS98490.1"/>
    </source>
</evidence>
<organism evidence="1 2">
    <name type="scientific">Fomitopsis schrenkii</name>
    <name type="common">Brown rot fungus</name>
    <dbReference type="NCBI Taxonomy" id="2126942"/>
    <lineage>
        <taxon>Eukaryota</taxon>
        <taxon>Fungi</taxon>
        <taxon>Dikarya</taxon>
        <taxon>Basidiomycota</taxon>
        <taxon>Agaricomycotina</taxon>
        <taxon>Agaricomycetes</taxon>
        <taxon>Polyporales</taxon>
        <taxon>Fomitopsis</taxon>
    </lineage>
</organism>
<dbReference type="OrthoDB" id="9876299at2759"/>
<proteinExistence type="predicted"/>
<dbReference type="Proteomes" id="UP000015241">
    <property type="component" value="Unassembled WGS sequence"/>
</dbReference>
<dbReference type="EMBL" id="KE504165">
    <property type="protein sequence ID" value="EPS98490.1"/>
    <property type="molecule type" value="Genomic_DNA"/>
</dbReference>
<sequence>MSSAVLLRSSVDATDLAQASAAKVAAITGGTLDIRNHHAAKSKGPSGRIGACSSSIDGLNDGLLIGAFKVHTLGAVRSVDSFLHPLPKGAAKRIVTVTFGGGVRGVVWKSRFYGELRAKSAENPVMAKYAAPLEDDDRRRYLPRHRQRDWDAALHGECSLPIFL</sequence>
<accession>S8FA46</accession>
<reference evidence="1 2" key="1">
    <citation type="journal article" date="2012" name="Science">
        <title>The Paleozoic origin of enzymatic lignin decomposition reconstructed from 31 fungal genomes.</title>
        <authorList>
            <person name="Floudas D."/>
            <person name="Binder M."/>
            <person name="Riley R."/>
            <person name="Barry K."/>
            <person name="Blanchette R.A."/>
            <person name="Henrissat B."/>
            <person name="Martinez A.T."/>
            <person name="Otillar R."/>
            <person name="Spatafora J.W."/>
            <person name="Yadav J.S."/>
            <person name="Aerts A."/>
            <person name="Benoit I."/>
            <person name="Boyd A."/>
            <person name="Carlson A."/>
            <person name="Copeland A."/>
            <person name="Coutinho P.M."/>
            <person name="de Vries R.P."/>
            <person name="Ferreira P."/>
            <person name="Findley K."/>
            <person name="Foster B."/>
            <person name="Gaskell J."/>
            <person name="Glotzer D."/>
            <person name="Gorecki P."/>
            <person name="Heitman J."/>
            <person name="Hesse C."/>
            <person name="Hori C."/>
            <person name="Igarashi K."/>
            <person name="Jurgens J.A."/>
            <person name="Kallen N."/>
            <person name="Kersten P."/>
            <person name="Kohler A."/>
            <person name="Kuees U."/>
            <person name="Kumar T.K.A."/>
            <person name="Kuo A."/>
            <person name="LaButti K."/>
            <person name="Larrondo L.F."/>
            <person name="Lindquist E."/>
            <person name="Ling A."/>
            <person name="Lombard V."/>
            <person name="Lucas S."/>
            <person name="Lundell T."/>
            <person name="Martin R."/>
            <person name="McLaughlin D.J."/>
            <person name="Morgenstern I."/>
            <person name="Morin E."/>
            <person name="Murat C."/>
            <person name="Nagy L.G."/>
            <person name="Nolan M."/>
            <person name="Ohm R.A."/>
            <person name="Patyshakuliyeva A."/>
            <person name="Rokas A."/>
            <person name="Ruiz-Duenas F.J."/>
            <person name="Sabat G."/>
            <person name="Salamov A."/>
            <person name="Samejima M."/>
            <person name="Schmutz J."/>
            <person name="Slot J.C."/>
            <person name="St John F."/>
            <person name="Stenlid J."/>
            <person name="Sun H."/>
            <person name="Sun S."/>
            <person name="Syed K."/>
            <person name="Tsang A."/>
            <person name="Wiebenga A."/>
            <person name="Young D."/>
            <person name="Pisabarro A."/>
            <person name="Eastwood D.C."/>
            <person name="Martin F."/>
            <person name="Cullen D."/>
            <person name="Grigoriev I.V."/>
            <person name="Hibbett D.S."/>
        </authorList>
    </citation>
    <scope>NUCLEOTIDE SEQUENCE</scope>
    <source>
        <strain evidence="2">FP-58527</strain>
    </source>
</reference>
<protein>
    <submittedName>
        <fullName evidence="1">Uncharacterized protein</fullName>
    </submittedName>
</protein>
<dbReference type="AlphaFoldDB" id="S8FA46"/>